<dbReference type="STRING" id="1163408.UU9_12702"/>
<accession>I4VMH5</accession>
<dbReference type="SUPFAM" id="SSF140731">
    <property type="entry name" value="PA2201 C-terminal domain-like"/>
    <property type="match status" value="1"/>
</dbReference>
<evidence type="ECO:0000259" key="1">
    <source>
        <dbReference type="Pfam" id="PF08928"/>
    </source>
</evidence>
<gene>
    <name evidence="3" type="ORF">UU9_12702</name>
</gene>
<sequence length="307" mass="35793">MTRDACKSEAWFNEWIEFNLNSIQKSLEQTKKPPGNPLYRPQYVYDISNKYISLILRKYSRGDSIHELLQYFSPLITVWEEAERLGKNVWTEKQQYTRHAWKVNLDHYIACFWLVGLALSLNISDDLWWRLLALIGNEGEDALLDRIIATRQPDRRIGEKLCHPKPYQRLFEAVLATSEKQPTLLLVFVDKWYKELNRSPKMGLSEDAAVYERPYWYNSHKLEGGYFGYWCIEAVAAVKAFGLDDRLCLRHPNYPGDLLRPDEATTHLKSKVLESNPSAEVASNEMDASAPTVGLFTRWFGRNKPRQ</sequence>
<dbReference type="Proteomes" id="UP000004210">
    <property type="component" value="Unassembled WGS sequence"/>
</dbReference>
<dbReference type="OrthoDB" id="6058444at2"/>
<dbReference type="AlphaFoldDB" id="I4VMH5"/>
<dbReference type="Pfam" id="PF08929">
    <property type="entry name" value="PoNi_C"/>
    <property type="match status" value="1"/>
</dbReference>
<evidence type="ECO:0000259" key="2">
    <source>
        <dbReference type="Pfam" id="PF08929"/>
    </source>
</evidence>
<keyword evidence="3" id="KW-0812">Transmembrane</keyword>
<feature type="domain" description="PoNi C-terminal" evidence="2">
    <location>
        <begin position="140"/>
        <end position="258"/>
    </location>
</feature>
<feature type="domain" description="PoNi N-terminal" evidence="1">
    <location>
        <begin position="3"/>
        <end position="131"/>
    </location>
</feature>
<dbReference type="eggNOG" id="ENOG5032U70">
    <property type="taxonomic scope" value="Bacteria"/>
</dbReference>
<evidence type="ECO:0000313" key="4">
    <source>
        <dbReference type="Proteomes" id="UP000004210"/>
    </source>
</evidence>
<dbReference type="Gene3D" id="1.10.3920.10">
    <property type="entry name" value="PA2201 C-terminal domain-like"/>
    <property type="match status" value="1"/>
</dbReference>
<dbReference type="InterPro" id="IPR015024">
    <property type="entry name" value="PoNi_N"/>
</dbReference>
<protein>
    <submittedName>
        <fullName evidence="3">Transmembrane protein</fullName>
    </submittedName>
</protein>
<evidence type="ECO:0000313" key="3">
    <source>
        <dbReference type="EMBL" id="EIL88416.1"/>
    </source>
</evidence>
<dbReference type="RefSeq" id="WP_007082169.1">
    <property type="nucleotide sequence ID" value="NZ_AJXU01000053.1"/>
</dbReference>
<dbReference type="InterPro" id="IPR015025">
    <property type="entry name" value="PoNi_C"/>
</dbReference>
<keyword evidence="3" id="KW-0472">Membrane</keyword>
<keyword evidence="4" id="KW-1185">Reference proteome</keyword>
<comment type="caution">
    <text evidence="3">The sequence shown here is derived from an EMBL/GenBank/DDBJ whole genome shotgun (WGS) entry which is preliminary data.</text>
</comment>
<organism evidence="3 4">
    <name type="scientific">Rhodanobacter fulvus Jip2</name>
    <dbReference type="NCBI Taxonomy" id="1163408"/>
    <lineage>
        <taxon>Bacteria</taxon>
        <taxon>Pseudomonadati</taxon>
        <taxon>Pseudomonadota</taxon>
        <taxon>Gammaproteobacteria</taxon>
        <taxon>Lysobacterales</taxon>
        <taxon>Rhodanobacteraceae</taxon>
        <taxon>Rhodanobacter</taxon>
    </lineage>
</organism>
<name>I4VMH5_9GAMM</name>
<dbReference type="EMBL" id="AJXU01000053">
    <property type="protein sequence ID" value="EIL88416.1"/>
    <property type="molecule type" value="Genomic_DNA"/>
</dbReference>
<dbReference type="InterPro" id="IPR028983">
    <property type="entry name" value="PA2201-like_C"/>
</dbReference>
<dbReference type="Pfam" id="PF08928">
    <property type="entry name" value="PoNi_N"/>
    <property type="match status" value="1"/>
</dbReference>
<proteinExistence type="predicted"/>
<reference evidence="3 4" key="1">
    <citation type="journal article" date="2012" name="J. Bacteriol.">
        <title>Genome sequences for six rhodanobacter strains, isolated from soils and the terrestrial subsurface, with variable denitrification capabilities.</title>
        <authorList>
            <person name="Kostka J.E."/>
            <person name="Green S.J."/>
            <person name="Rishishwar L."/>
            <person name="Prakash O."/>
            <person name="Katz L.S."/>
            <person name="Marino-Ramirez L."/>
            <person name="Jordan I.K."/>
            <person name="Munk C."/>
            <person name="Ivanova N."/>
            <person name="Mikhailova N."/>
            <person name="Watson D.B."/>
            <person name="Brown S.D."/>
            <person name="Palumbo A.V."/>
            <person name="Brooks S.C."/>
        </authorList>
    </citation>
    <scope>NUCLEOTIDE SEQUENCE [LARGE SCALE GENOMIC DNA]</scope>
    <source>
        <strain evidence="4">Jip2T</strain>
    </source>
</reference>